<dbReference type="Gene3D" id="3.20.20.80">
    <property type="entry name" value="Glycosidases"/>
    <property type="match status" value="1"/>
</dbReference>
<sequence>MKGLGLFFLCLLQISCNSQKAEKINGVSFVGSREEVTQTNVDPVLNVAANYAAVMPFGFARTLNSPNVIFNTDRQWYGETRRGAKQYIELLQKNGVKIMLKPQIWIWKGEFTGDMTMESEEDWKTLEETYSDFILTYAKLAEETKVEIYCIGTELEEFVKNRPQYWKDLVDKVRNVFSGKLTYAANWDEYTRTPFWEKLDYIGVDAYFPLSEESHPSLEQMKLGWQPWKSKLLAISEAKDKPVLFTEFGYRSMDYTAKKPWLVDRNEMDVNLKAQADATQAIFDEFWKEKWFAGGFVWKWFIHHTKSGGEKDNRFTPQNKPAESVIQKHYVSFNNPNP</sequence>
<comment type="caution">
    <text evidence="1">The sequence shown here is derived from an EMBL/GenBank/DDBJ whole genome shotgun (WGS) entry which is preliminary data.</text>
</comment>
<keyword evidence="1" id="KW-0378">Hydrolase</keyword>
<dbReference type="Pfam" id="PF22612">
    <property type="entry name" value="GH113"/>
    <property type="match status" value="1"/>
</dbReference>
<dbReference type="InterPro" id="IPR055151">
    <property type="entry name" value="GH113"/>
</dbReference>
<dbReference type="GO" id="GO:0016787">
    <property type="term" value="F:hydrolase activity"/>
    <property type="evidence" value="ECO:0007669"/>
    <property type="project" value="UniProtKB-KW"/>
</dbReference>
<dbReference type="PATRIC" id="fig|1547436.3.peg.3080"/>
<keyword evidence="2" id="KW-1185">Reference proteome</keyword>
<evidence type="ECO:0000313" key="1">
    <source>
        <dbReference type="EMBL" id="KQC31046.1"/>
    </source>
</evidence>
<dbReference type="RefSeq" id="WP_055396645.1">
    <property type="nucleotide sequence ID" value="NZ_LCTZ01000002.1"/>
</dbReference>
<dbReference type="OrthoDB" id="9773531at2"/>
<gene>
    <name evidence="1" type="ORF">AAY42_14935</name>
</gene>
<dbReference type="STRING" id="346185.AAY42_14935"/>
<protein>
    <submittedName>
        <fullName evidence="1">Glycoside hydrolase</fullName>
    </submittedName>
</protein>
<dbReference type="AlphaFoldDB" id="A0A0Q0XJF5"/>
<name>A0A0Q0XJF5_9FLAO</name>
<reference evidence="1 2" key="1">
    <citation type="submission" date="2015-04" db="EMBL/GenBank/DDBJ databases">
        <title>Complete genome of flavobacterium.</title>
        <authorList>
            <person name="Kwon Y.M."/>
            <person name="Kim S.-J."/>
        </authorList>
    </citation>
    <scope>NUCLEOTIDE SEQUENCE [LARGE SCALE GENOMIC DNA]</scope>
    <source>
        <strain evidence="1 2">DK169</strain>
    </source>
</reference>
<evidence type="ECO:0000313" key="2">
    <source>
        <dbReference type="Proteomes" id="UP000050827"/>
    </source>
</evidence>
<dbReference type="CDD" id="cd19608">
    <property type="entry name" value="GH113_mannanase-like"/>
    <property type="match status" value="1"/>
</dbReference>
<proteinExistence type="predicted"/>
<dbReference type="Proteomes" id="UP000050827">
    <property type="component" value="Unassembled WGS sequence"/>
</dbReference>
<accession>A0A0Q0XJF5</accession>
<organism evidence="1 2">
    <name type="scientific">Flagellimonas eckloniae</name>
    <dbReference type="NCBI Taxonomy" id="346185"/>
    <lineage>
        <taxon>Bacteria</taxon>
        <taxon>Pseudomonadati</taxon>
        <taxon>Bacteroidota</taxon>
        <taxon>Flavobacteriia</taxon>
        <taxon>Flavobacteriales</taxon>
        <taxon>Flavobacteriaceae</taxon>
        <taxon>Flagellimonas</taxon>
    </lineage>
</organism>
<dbReference type="InterPro" id="IPR017853">
    <property type="entry name" value="GH"/>
</dbReference>
<dbReference type="SUPFAM" id="SSF51445">
    <property type="entry name" value="(Trans)glycosidases"/>
    <property type="match status" value="1"/>
</dbReference>
<dbReference type="EMBL" id="LCTZ01000002">
    <property type="protein sequence ID" value="KQC31046.1"/>
    <property type="molecule type" value="Genomic_DNA"/>
</dbReference>